<gene>
    <name evidence="5 6" type="primary">rplJ</name>
    <name evidence="6" type="ORF">COV05_04755</name>
</gene>
<evidence type="ECO:0000256" key="4">
    <source>
        <dbReference type="ARBA" id="ARBA00035202"/>
    </source>
</evidence>
<comment type="caution">
    <text evidence="6">The sequence shown here is derived from an EMBL/GenBank/DDBJ whole genome shotgun (WGS) entry which is preliminary data.</text>
</comment>
<evidence type="ECO:0000313" key="7">
    <source>
        <dbReference type="Proteomes" id="UP000231436"/>
    </source>
</evidence>
<dbReference type="NCBIfam" id="NF000955">
    <property type="entry name" value="PRK00099.1-1"/>
    <property type="match status" value="1"/>
</dbReference>
<dbReference type="InterPro" id="IPR022973">
    <property type="entry name" value="Ribosomal_uL10_bac"/>
</dbReference>
<dbReference type="InterPro" id="IPR001790">
    <property type="entry name" value="Ribosomal_uL10"/>
</dbReference>
<dbReference type="Gene3D" id="3.30.70.1730">
    <property type="match status" value="1"/>
</dbReference>
<dbReference type="SUPFAM" id="SSF160369">
    <property type="entry name" value="Ribosomal protein L10-like"/>
    <property type="match status" value="1"/>
</dbReference>
<evidence type="ECO:0000256" key="5">
    <source>
        <dbReference type="HAMAP-Rule" id="MF_00362"/>
    </source>
</evidence>
<evidence type="ECO:0000256" key="2">
    <source>
        <dbReference type="ARBA" id="ARBA00022980"/>
    </source>
</evidence>
<comment type="function">
    <text evidence="5">Forms part of the ribosomal stalk, playing a central role in the interaction of the ribosome with GTP-bound translation factors.</text>
</comment>
<reference evidence="7" key="1">
    <citation type="submission" date="2017-09" db="EMBL/GenBank/DDBJ databases">
        <title>Depth-based differentiation of microbial function through sediment-hosted aquifers and enrichment of novel symbionts in the deep terrestrial subsurface.</title>
        <authorList>
            <person name="Probst A.J."/>
            <person name="Ladd B."/>
            <person name="Jarett J.K."/>
            <person name="Geller-Mcgrath D.E."/>
            <person name="Sieber C.M.K."/>
            <person name="Emerson J.B."/>
            <person name="Anantharaman K."/>
            <person name="Thomas B.C."/>
            <person name="Malmstrom R."/>
            <person name="Stieglmeier M."/>
            <person name="Klingl A."/>
            <person name="Woyke T."/>
            <person name="Ryan C.M."/>
            <person name="Banfield J.F."/>
        </authorList>
    </citation>
    <scope>NUCLEOTIDE SEQUENCE [LARGE SCALE GENOMIC DNA]</scope>
</reference>
<dbReference type="AlphaFoldDB" id="A0A2M8LG22"/>
<dbReference type="GO" id="GO:1990904">
    <property type="term" value="C:ribonucleoprotein complex"/>
    <property type="evidence" value="ECO:0007669"/>
    <property type="project" value="UniProtKB-KW"/>
</dbReference>
<dbReference type="Pfam" id="PF00466">
    <property type="entry name" value="Ribosomal_L10"/>
    <property type="match status" value="1"/>
</dbReference>
<dbReference type="HAMAP" id="MF_00362">
    <property type="entry name" value="Ribosomal_uL10"/>
    <property type="match status" value="1"/>
</dbReference>
<evidence type="ECO:0000313" key="6">
    <source>
        <dbReference type="EMBL" id="PJE76389.1"/>
    </source>
</evidence>
<dbReference type="EMBL" id="PFEU01000025">
    <property type="protein sequence ID" value="PJE76389.1"/>
    <property type="molecule type" value="Genomic_DNA"/>
</dbReference>
<comment type="subunit">
    <text evidence="5">Part of the ribosomal stalk of the 50S ribosomal subunit. The N-terminus interacts with L11 and the large rRNA to form the base of the stalk. The C-terminus forms an elongated spine to which L12 dimers bind in a sequential fashion forming a multimeric L10(L12)X complex.</text>
</comment>
<proteinExistence type="inferred from homology"/>
<dbReference type="Proteomes" id="UP000231436">
    <property type="component" value="Unassembled WGS sequence"/>
</dbReference>
<keyword evidence="2 5" id="KW-0689">Ribosomal protein</keyword>
<dbReference type="PANTHER" id="PTHR11560">
    <property type="entry name" value="39S RIBOSOMAL PROTEIN L10, MITOCHONDRIAL"/>
    <property type="match status" value="1"/>
</dbReference>
<dbReference type="GO" id="GO:0005840">
    <property type="term" value="C:ribosome"/>
    <property type="evidence" value="ECO:0007669"/>
    <property type="project" value="UniProtKB-KW"/>
</dbReference>
<keyword evidence="3 5" id="KW-0687">Ribonucleoprotein</keyword>
<comment type="similarity">
    <text evidence="1 5">Belongs to the universal ribosomal protein uL10 family.</text>
</comment>
<dbReference type="Gene3D" id="6.10.250.290">
    <property type="match status" value="1"/>
</dbReference>
<dbReference type="GO" id="GO:0070180">
    <property type="term" value="F:large ribosomal subunit rRNA binding"/>
    <property type="evidence" value="ECO:0007669"/>
    <property type="project" value="UniProtKB-UniRule"/>
</dbReference>
<sequence length="173" mass="18680">MPKTRAQKSEIVDELAQKLTSMKSVVFTSVAGYTMEDANTLREKGREVGVELLIAKKSLLVRALENNGFTISKDDLEGSILTTFGFDDEVAAAKLMAEFAKDRDSISIVGGILEGQFVGTEAIQQLATLPSREQLLAQLVGTLNAPISGFVNVLAGNLRKFVYVLDAIKEAKA</sequence>
<dbReference type="InterPro" id="IPR043141">
    <property type="entry name" value="Ribosomal_uL10-like_sf"/>
</dbReference>
<accession>A0A2M8LG22</accession>
<keyword evidence="5" id="KW-0699">rRNA-binding</keyword>
<name>A0A2M8LG22_9BACT</name>
<evidence type="ECO:0000256" key="3">
    <source>
        <dbReference type="ARBA" id="ARBA00023274"/>
    </source>
</evidence>
<keyword evidence="5" id="KW-0694">RNA-binding</keyword>
<dbReference type="GO" id="GO:0006412">
    <property type="term" value="P:translation"/>
    <property type="evidence" value="ECO:0007669"/>
    <property type="project" value="UniProtKB-UniRule"/>
</dbReference>
<dbReference type="InterPro" id="IPR047865">
    <property type="entry name" value="Ribosomal_uL10_bac_type"/>
</dbReference>
<dbReference type="CDD" id="cd05797">
    <property type="entry name" value="Ribosomal_L10"/>
    <property type="match status" value="1"/>
</dbReference>
<evidence type="ECO:0000256" key="1">
    <source>
        <dbReference type="ARBA" id="ARBA00008889"/>
    </source>
</evidence>
<organism evidence="6 7">
    <name type="scientific">Candidatus Uhrbacteria bacterium CG10_big_fil_rev_8_21_14_0_10_48_16</name>
    <dbReference type="NCBI Taxonomy" id="1975038"/>
    <lineage>
        <taxon>Bacteria</taxon>
        <taxon>Candidatus Uhriibacteriota</taxon>
    </lineage>
</organism>
<protein>
    <recommendedName>
        <fullName evidence="4 5">Large ribosomal subunit protein uL10</fullName>
    </recommendedName>
</protein>